<dbReference type="Gene3D" id="3.40.190.10">
    <property type="entry name" value="Periplasmic binding protein-like II"/>
    <property type="match status" value="2"/>
</dbReference>
<dbReference type="OrthoDB" id="9768183at2"/>
<dbReference type="Proteomes" id="UP000054877">
    <property type="component" value="Unassembled WGS sequence"/>
</dbReference>
<evidence type="ECO:0000256" key="1">
    <source>
        <dbReference type="ARBA" id="ARBA00010333"/>
    </source>
</evidence>
<evidence type="ECO:0000313" key="5">
    <source>
        <dbReference type="EMBL" id="KTD61941.1"/>
    </source>
</evidence>
<dbReference type="InterPro" id="IPR001320">
    <property type="entry name" value="Iontro_rcpt_C"/>
</dbReference>
<dbReference type="InterPro" id="IPR001638">
    <property type="entry name" value="Solute-binding_3/MltF_N"/>
</dbReference>
<evidence type="ECO:0000313" key="6">
    <source>
        <dbReference type="Proteomes" id="UP000054877"/>
    </source>
</evidence>
<dbReference type="PANTHER" id="PTHR35936:SF19">
    <property type="entry name" value="AMINO-ACID-BINDING PROTEIN YXEM-RELATED"/>
    <property type="match status" value="1"/>
</dbReference>
<dbReference type="PROSITE" id="PS51257">
    <property type="entry name" value="PROKAR_LIPOPROTEIN"/>
    <property type="match status" value="1"/>
</dbReference>
<comment type="caution">
    <text evidence="5">The sequence shown here is derived from an EMBL/GenBank/DDBJ whole genome shotgun (WGS) entry which is preliminary data.</text>
</comment>
<dbReference type="Pfam" id="PF00497">
    <property type="entry name" value="SBP_bac_3"/>
    <property type="match status" value="1"/>
</dbReference>
<gene>
    <name evidence="5" type="primary">yqiX</name>
    <name evidence="5" type="ORF">Lspi_2571</name>
</gene>
<reference evidence="5 6" key="1">
    <citation type="submission" date="2015-11" db="EMBL/GenBank/DDBJ databases">
        <title>Genomic analysis of 38 Legionella species identifies large and diverse effector repertoires.</title>
        <authorList>
            <person name="Burstein D."/>
            <person name="Amaro F."/>
            <person name="Zusman T."/>
            <person name="Lifshitz Z."/>
            <person name="Cohen O."/>
            <person name="Gilbert J.A."/>
            <person name="Pupko T."/>
            <person name="Shuman H.A."/>
            <person name="Segal G."/>
        </authorList>
    </citation>
    <scope>NUCLEOTIDE SEQUENCE [LARGE SCALE GENOMIC DNA]</scope>
    <source>
        <strain evidence="5 6">Mt.St.Helens-9</strain>
    </source>
</reference>
<evidence type="ECO:0000259" key="4">
    <source>
        <dbReference type="SMART" id="SM00079"/>
    </source>
</evidence>
<dbReference type="RefSeq" id="WP_058484504.1">
    <property type="nucleotide sequence ID" value="NZ_CAAAII010000006.1"/>
</dbReference>
<dbReference type="SMART" id="SM00062">
    <property type="entry name" value="PBPb"/>
    <property type="match status" value="1"/>
</dbReference>
<dbReference type="AlphaFoldDB" id="A0A0W0YYF2"/>
<dbReference type="STRING" id="452.Lspi_2571"/>
<evidence type="ECO:0000259" key="3">
    <source>
        <dbReference type="SMART" id="SM00062"/>
    </source>
</evidence>
<keyword evidence="6" id="KW-1185">Reference proteome</keyword>
<dbReference type="EMBL" id="LNYX01000031">
    <property type="protein sequence ID" value="KTD61941.1"/>
    <property type="molecule type" value="Genomic_DNA"/>
</dbReference>
<dbReference type="GO" id="GO:0015276">
    <property type="term" value="F:ligand-gated monoatomic ion channel activity"/>
    <property type="evidence" value="ECO:0007669"/>
    <property type="project" value="InterPro"/>
</dbReference>
<evidence type="ECO:0000256" key="2">
    <source>
        <dbReference type="ARBA" id="ARBA00022729"/>
    </source>
</evidence>
<sequence>MKRFYFGLPVLLMVALAGCGKPENPGEIHFATSAEYPPFEYMTQGEIKGFDIDLARLIARELHKKAVFDNRQFSTVLPSLTSGQSDAAIATITITESRKKNVDFSDPYYFEGMAAVYNKHNPVKNQAQLAGKKMAAQLGSVMEYWLRKHFPGEQIIAFDNNNQAIEALLSGHVDVVLIDGSQGAVFSKKHATLSCAIVARAEEGYGIALRKGSLLTAQINQALKTIKARGDLEKLQQFWLQGV</sequence>
<protein>
    <submittedName>
        <fullName evidence="5">Amino acid (Glutamine) ABC transporter periplasmic amino acid binding protein</fullName>
    </submittedName>
</protein>
<feature type="domain" description="Solute-binding protein family 3/N-terminal" evidence="3">
    <location>
        <begin position="27"/>
        <end position="243"/>
    </location>
</feature>
<feature type="domain" description="Ionotropic glutamate receptor C-terminal" evidence="4">
    <location>
        <begin position="27"/>
        <end position="242"/>
    </location>
</feature>
<keyword evidence="2" id="KW-0732">Signal</keyword>
<comment type="similarity">
    <text evidence="1">Belongs to the bacterial solute-binding protein 3 family.</text>
</comment>
<dbReference type="CDD" id="cd13530">
    <property type="entry name" value="PBP2_peptides_like"/>
    <property type="match status" value="1"/>
</dbReference>
<dbReference type="SMART" id="SM00079">
    <property type="entry name" value="PBPe"/>
    <property type="match status" value="1"/>
</dbReference>
<dbReference type="SUPFAM" id="SSF53850">
    <property type="entry name" value="Periplasmic binding protein-like II"/>
    <property type="match status" value="1"/>
</dbReference>
<proteinExistence type="inferred from homology"/>
<accession>A0A0W0YYF2</accession>
<organism evidence="5 6">
    <name type="scientific">Legionella spiritensis</name>
    <dbReference type="NCBI Taxonomy" id="452"/>
    <lineage>
        <taxon>Bacteria</taxon>
        <taxon>Pseudomonadati</taxon>
        <taxon>Pseudomonadota</taxon>
        <taxon>Gammaproteobacteria</taxon>
        <taxon>Legionellales</taxon>
        <taxon>Legionellaceae</taxon>
        <taxon>Legionella</taxon>
    </lineage>
</organism>
<dbReference type="PANTHER" id="PTHR35936">
    <property type="entry name" value="MEMBRANE-BOUND LYTIC MUREIN TRANSGLYCOSYLASE F"/>
    <property type="match status" value="1"/>
</dbReference>
<dbReference type="PATRIC" id="fig|452.5.peg.2842"/>
<name>A0A0W0YYF2_LEGSP</name>
<dbReference type="GO" id="GO:0016020">
    <property type="term" value="C:membrane"/>
    <property type="evidence" value="ECO:0007669"/>
    <property type="project" value="InterPro"/>
</dbReference>